<dbReference type="CDD" id="cd00067">
    <property type="entry name" value="GAL4"/>
    <property type="match status" value="1"/>
</dbReference>
<dbReference type="GeneID" id="11471762"/>
<evidence type="ECO:0000313" key="9">
    <source>
        <dbReference type="EMBL" id="AET37290.1"/>
    </source>
</evidence>
<evidence type="ECO:0000256" key="6">
    <source>
        <dbReference type="ARBA" id="ARBA00023242"/>
    </source>
</evidence>
<evidence type="ECO:0000259" key="8">
    <source>
        <dbReference type="PROSITE" id="PS50048"/>
    </source>
</evidence>
<dbReference type="Pfam" id="PF00172">
    <property type="entry name" value="Zn_clus"/>
    <property type="match status" value="1"/>
</dbReference>
<evidence type="ECO:0000256" key="7">
    <source>
        <dbReference type="SAM" id="MobiDB-lite"/>
    </source>
</evidence>
<keyword evidence="4" id="KW-0238">DNA-binding</keyword>
<evidence type="ECO:0000256" key="5">
    <source>
        <dbReference type="ARBA" id="ARBA00023163"/>
    </source>
</evidence>
<dbReference type="EMBL" id="CP002497">
    <property type="protein sequence ID" value="AET37290.1"/>
    <property type="molecule type" value="Genomic_DNA"/>
</dbReference>
<proteinExistence type="predicted"/>
<feature type="compositionally biased region" description="Polar residues" evidence="7">
    <location>
        <begin position="774"/>
        <end position="787"/>
    </location>
</feature>
<dbReference type="KEGG" id="erc:Ecym_1032"/>
<keyword evidence="3" id="KW-0805">Transcription regulation</keyword>
<keyword evidence="10" id="KW-1185">Reference proteome</keyword>
<keyword evidence="1" id="KW-0479">Metal-binding</keyword>
<dbReference type="PROSITE" id="PS50048">
    <property type="entry name" value="ZN2_CY6_FUNGAL_2"/>
    <property type="match status" value="1"/>
</dbReference>
<keyword evidence="2" id="KW-0862">Zinc</keyword>
<gene>
    <name evidence="9" type="ordered locus">Ecym_1032</name>
</gene>
<dbReference type="AlphaFoldDB" id="G8JM30"/>
<name>G8JM30_ERECY</name>
<dbReference type="InParanoid" id="G8JM30"/>
<evidence type="ECO:0000256" key="2">
    <source>
        <dbReference type="ARBA" id="ARBA00022833"/>
    </source>
</evidence>
<evidence type="ECO:0000256" key="3">
    <source>
        <dbReference type="ARBA" id="ARBA00023015"/>
    </source>
</evidence>
<reference evidence="10" key="1">
    <citation type="journal article" date="2012" name="G3 (Bethesda)">
        <title>Pichia sorbitophila, an interspecies yeast hybrid reveals early steps of genome resolution following polyploidization.</title>
        <authorList>
            <person name="Leh Louis V."/>
            <person name="Despons L."/>
            <person name="Friedrich A."/>
            <person name="Martin T."/>
            <person name="Durrens P."/>
            <person name="Casaregola S."/>
            <person name="Neuveglise C."/>
            <person name="Fairhead C."/>
            <person name="Marck C."/>
            <person name="Cruz J.A."/>
            <person name="Straub M.L."/>
            <person name="Kugler V."/>
            <person name="Sacerdot C."/>
            <person name="Uzunov Z."/>
            <person name="Thierry A."/>
            <person name="Weiss S."/>
            <person name="Bleykasten C."/>
            <person name="De Montigny J."/>
            <person name="Jacques N."/>
            <person name="Jung P."/>
            <person name="Lemaire M."/>
            <person name="Mallet S."/>
            <person name="Morel G."/>
            <person name="Richard G.F."/>
            <person name="Sarkar A."/>
            <person name="Savel G."/>
            <person name="Schacherer J."/>
            <person name="Seret M.L."/>
            <person name="Talla E."/>
            <person name="Samson G."/>
            <person name="Jubin C."/>
            <person name="Poulain J."/>
            <person name="Vacherie B."/>
            <person name="Barbe V."/>
            <person name="Pelletier E."/>
            <person name="Sherman D.J."/>
            <person name="Westhof E."/>
            <person name="Weissenbach J."/>
            <person name="Baret P.V."/>
            <person name="Wincker P."/>
            <person name="Gaillardin C."/>
            <person name="Dujon B."/>
            <person name="Souciet J.L."/>
        </authorList>
    </citation>
    <scope>NUCLEOTIDE SEQUENCE [LARGE SCALE GENOMIC DNA]</scope>
    <source>
        <strain evidence="10">CBS 270.75 / DBVPG 7215 / KCTC 17166 / NRRL Y-17582</strain>
    </source>
</reference>
<dbReference type="RefSeq" id="XP_003644107.1">
    <property type="nucleotide sequence ID" value="XM_003644059.1"/>
</dbReference>
<dbReference type="GO" id="GO:0005634">
    <property type="term" value="C:nucleus"/>
    <property type="evidence" value="ECO:0007669"/>
    <property type="project" value="TreeGrafter"/>
</dbReference>
<feature type="region of interest" description="Disordered" evidence="7">
    <location>
        <begin position="744"/>
        <end position="787"/>
    </location>
</feature>
<evidence type="ECO:0000256" key="4">
    <source>
        <dbReference type="ARBA" id="ARBA00023125"/>
    </source>
</evidence>
<dbReference type="Gene3D" id="4.10.240.10">
    <property type="entry name" value="Zn(2)-C6 fungal-type DNA-binding domain"/>
    <property type="match status" value="1"/>
</dbReference>
<dbReference type="PANTHER" id="PTHR31668:SF9">
    <property type="entry name" value="URACIL CATABOLISM PROTEIN 2"/>
    <property type="match status" value="1"/>
</dbReference>
<dbReference type="PROSITE" id="PS00463">
    <property type="entry name" value="ZN2_CY6_FUNGAL_1"/>
    <property type="match status" value="1"/>
</dbReference>
<dbReference type="STRING" id="931890.G8JM30"/>
<keyword evidence="5" id="KW-0804">Transcription</keyword>
<feature type="compositionally biased region" description="Polar residues" evidence="7">
    <location>
        <begin position="744"/>
        <end position="767"/>
    </location>
</feature>
<organism evidence="9 10">
    <name type="scientific">Eremothecium cymbalariae (strain CBS 270.75 / DBVPG 7215 / KCTC 17166 / NRRL Y-17582)</name>
    <name type="common">Yeast</name>
    <dbReference type="NCBI Taxonomy" id="931890"/>
    <lineage>
        <taxon>Eukaryota</taxon>
        <taxon>Fungi</taxon>
        <taxon>Dikarya</taxon>
        <taxon>Ascomycota</taxon>
        <taxon>Saccharomycotina</taxon>
        <taxon>Saccharomycetes</taxon>
        <taxon>Saccharomycetales</taxon>
        <taxon>Saccharomycetaceae</taxon>
        <taxon>Eremothecium</taxon>
    </lineage>
</organism>
<feature type="domain" description="Zn(2)-C6 fungal-type" evidence="8">
    <location>
        <begin position="89"/>
        <end position="121"/>
    </location>
</feature>
<dbReference type="PANTHER" id="PTHR31668">
    <property type="entry name" value="GLUCOSE TRANSPORT TRANSCRIPTION REGULATOR RGT1-RELATED-RELATED"/>
    <property type="match status" value="1"/>
</dbReference>
<dbReference type="GO" id="GO:0001080">
    <property type="term" value="P:nitrogen catabolite activation of transcription from RNA polymerase II promoter"/>
    <property type="evidence" value="ECO:0007669"/>
    <property type="project" value="TreeGrafter"/>
</dbReference>
<dbReference type="InterPro" id="IPR001138">
    <property type="entry name" value="Zn2Cys6_DnaBD"/>
</dbReference>
<dbReference type="InterPro" id="IPR036864">
    <property type="entry name" value="Zn2-C6_fun-type_DNA-bd_sf"/>
</dbReference>
<keyword evidence="6" id="KW-0539">Nucleus</keyword>
<dbReference type="GO" id="GO:0003677">
    <property type="term" value="F:DNA binding"/>
    <property type="evidence" value="ECO:0007669"/>
    <property type="project" value="UniProtKB-KW"/>
</dbReference>
<sequence>MSEDRVYTGTADERSDIKATSFPTKEGRVDMVNITEAVECSRIQQSSVMQKRLPSEIETADDLRDTNSYTEGRNVSWIRKQRKKRKTYSCGVCRKFKTRCDFEAIVGKCHRCNVLNLECSLTKEREDDILTAIELASGSQRGGRPTVSKEDRSKILTEPLTKNPVTPILNKRLNTLESNIGKLSEKLDFILGLLKGSCPTVSSGNASTTVTLFPDKVGYSSVEERKDGDDGDISDNTNYAKHNYDDEYSKVGYNKLLNDFQNKDSPTKRVNDPSPSCSNIFSKGFLDGFKLKEPPFKLLSDLDTTLFPTKALSDEEKLAKKQRPFLIARTNFMNYFNEHEQLCLRLSREFLVKSHFWIIPGGIKEIDRTYVEQHVFITGVFTIVAMGFAENDKYEKEQGMLYPIVESLLTSTLTLADKLTDHDIEAILYCCMFNISRKSKRHRQLKFNSLILCNFAIDALLTNIDFYKIKDRVLNKEEYNATDLYHLRILNSLTACKLQYSIGYGAFRLQNETTKEFNNLIAKFPQANFGDDIKVSVINLAETLGAIFLNFKEYFKTFSKEFKKSNSLNSKSYTNISNETPKLVFAELEYWLVDWDELLSKDGAGILLFSYHFYYIMICRAFLIEFYENFRNDMPYYKCILSTMKHSCFSLLNGFLKLPPALIKGAPVITLHQLVYVCLTMYDFLSYYQLSERQQILNICTKIYWHLNTIGEKTNEATEHVGKIIKSLIDTSRNNRKATFQLPTPVIQNGDQATQPKLQPPSNNGKSSEGCVTHHTTPNSSINNDMESNSNFIMPDVDKFNTFEDFFQDFFEHLKPTTKNMFPTVKKI</sequence>
<dbReference type="Proteomes" id="UP000006790">
    <property type="component" value="Chromosome 1"/>
</dbReference>
<dbReference type="OrthoDB" id="2595934at2759"/>
<evidence type="ECO:0000256" key="1">
    <source>
        <dbReference type="ARBA" id="ARBA00022723"/>
    </source>
</evidence>
<dbReference type="GO" id="GO:0000981">
    <property type="term" value="F:DNA-binding transcription factor activity, RNA polymerase II-specific"/>
    <property type="evidence" value="ECO:0007669"/>
    <property type="project" value="InterPro"/>
</dbReference>
<dbReference type="InterPro" id="IPR050797">
    <property type="entry name" value="Carb_Metab_Trans_Reg"/>
</dbReference>
<dbReference type="GO" id="GO:0008270">
    <property type="term" value="F:zinc ion binding"/>
    <property type="evidence" value="ECO:0007669"/>
    <property type="project" value="InterPro"/>
</dbReference>
<dbReference type="SUPFAM" id="SSF57701">
    <property type="entry name" value="Zn2/Cys6 DNA-binding domain"/>
    <property type="match status" value="1"/>
</dbReference>
<dbReference type="HOGENOM" id="CLU_020222_0_0_1"/>
<accession>G8JM30</accession>
<evidence type="ECO:0000313" key="10">
    <source>
        <dbReference type="Proteomes" id="UP000006790"/>
    </source>
</evidence>
<dbReference type="FunCoup" id="G8JM30">
    <property type="interactions" value="232"/>
</dbReference>
<dbReference type="OMA" id="HFWIIPG"/>
<protein>
    <recommendedName>
        <fullName evidence="8">Zn(2)-C6 fungal-type domain-containing protein</fullName>
    </recommendedName>
</protein>
<dbReference type="eggNOG" id="ENOG502QU5T">
    <property type="taxonomic scope" value="Eukaryota"/>
</dbReference>